<dbReference type="RefSeq" id="WP_106681543.1">
    <property type="nucleotide sequence ID" value="NZ_PXWG01000155.1"/>
</dbReference>
<organism evidence="2 3">
    <name type="scientific">Streptosporangium nondiastaticum</name>
    <dbReference type="NCBI Taxonomy" id="35764"/>
    <lineage>
        <taxon>Bacteria</taxon>
        <taxon>Bacillati</taxon>
        <taxon>Actinomycetota</taxon>
        <taxon>Actinomycetes</taxon>
        <taxon>Streptosporangiales</taxon>
        <taxon>Streptosporangiaceae</taxon>
        <taxon>Streptosporangium</taxon>
    </lineage>
</organism>
<feature type="transmembrane region" description="Helical" evidence="1">
    <location>
        <begin position="168"/>
        <end position="187"/>
    </location>
</feature>
<sequence>MNELIFRGKDRYRPSWSHVALLAVLLAVEGAAAAVQLGAVGFCWLLGGTVVLTGLALFLVRRTWTTVGAAGITICWGFGRGRTHPWHEVRWIDVRETKAEYGVARMARITLADGRRRSLPGLMHSDTYPRPDFDVDFQRVVNWWELSTDQAARVQPPRLMRDRVSPTVIGLLLGLLISVVVVAVVVVQG</sequence>
<dbReference type="AlphaFoldDB" id="A0A9X7JJJ1"/>
<dbReference type="OrthoDB" id="4231210at2"/>
<proteinExistence type="predicted"/>
<name>A0A9X7JJJ1_9ACTN</name>
<feature type="transmembrane region" description="Helical" evidence="1">
    <location>
        <begin position="42"/>
        <end position="60"/>
    </location>
</feature>
<keyword evidence="3" id="KW-1185">Reference proteome</keyword>
<reference evidence="2 3" key="1">
    <citation type="submission" date="2018-03" db="EMBL/GenBank/DDBJ databases">
        <title>Chitinolytic properties of Streptosporangium nondiastaticum TBG75A20.</title>
        <authorList>
            <person name="Gayathri V."/>
            <person name="Shiburaj S."/>
        </authorList>
    </citation>
    <scope>NUCLEOTIDE SEQUENCE [LARGE SCALE GENOMIC DNA]</scope>
    <source>
        <strain evidence="2 3">TBG75A20</strain>
    </source>
</reference>
<gene>
    <name evidence="2" type="ORF">B7P34_31170</name>
</gene>
<protein>
    <recommendedName>
        <fullName evidence="4">PH domain-containing protein</fullName>
    </recommendedName>
</protein>
<evidence type="ECO:0000256" key="1">
    <source>
        <dbReference type="SAM" id="Phobius"/>
    </source>
</evidence>
<keyword evidence="1" id="KW-0812">Transmembrane</keyword>
<dbReference type="Proteomes" id="UP000242427">
    <property type="component" value="Unassembled WGS sequence"/>
</dbReference>
<keyword evidence="1" id="KW-1133">Transmembrane helix</keyword>
<evidence type="ECO:0000313" key="3">
    <source>
        <dbReference type="Proteomes" id="UP000242427"/>
    </source>
</evidence>
<evidence type="ECO:0008006" key="4">
    <source>
        <dbReference type="Google" id="ProtNLM"/>
    </source>
</evidence>
<comment type="caution">
    <text evidence="2">The sequence shown here is derived from an EMBL/GenBank/DDBJ whole genome shotgun (WGS) entry which is preliminary data.</text>
</comment>
<dbReference type="EMBL" id="PXWG01000155">
    <property type="protein sequence ID" value="PSJ24852.1"/>
    <property type="molecule type" value="Genomic_DNA"/>
</dbReference>
<accession>A0A9X7JJJ1</accession>
<keyword evidence="1" id="KW-0472">Membrane</keyword>
<evidence type="ECO:0000313" key="2">
    <source>
        <dbReference type="EMBL" id="PSJ24852.1"/>
    </source>
</evidence>